<protein>
    <submittedName>
        <fullName evidence="1">Transposase</fullName>
    </submittedName>
</protein>
<evidence type="ECO:0000313" key="1">
    <source>
        <dbReference type="EMBL" id="ADY58710.1"/>
    </source>
</evidence>
<evidence type="ECO:0000313" key="2">
    <source>
        <dbReference type="Proteomes" id="UP000006860"/>
    </source>
</evidence>
<dbReference type="KEGG" id="pbs:Plabr_1092"/>
<dbReference type="Proteomes" id="UP000006860">
    <property type="component" value="Chromosome"/>
</dbReference>
<gene>
    <name evidence="1" type="ordered locus">Plabr_1092</name>
</gene>
<reference evidence="2" key="1">
    <citation type="submission" date="2011-02" db="EMBL/GenBank/DDBJ databases">
        <title>The complete genome of Planctomyces brasiliensis DSM 5305.</title>
        <authorList>
            <person name="Lucas S."/>
            <person name="Copeland A."/>
            <person name="Lapidus A."/>
            <person name="Bruce D."/>
            <person name="Goodwin L."/>
            <person name="Pitluck S."/>
            <person name="Kyrpides N."/>
            <person name="Mavromatis K."/>
            <person name="Pagani I."/>
            <person name="Ivanova N."/>
            <person name="Ovchinnikova G."/>
            <person name="Lu M."/>
            <person name="Detter J.C."/>
            <person name="Han C."/>
            <person name="Land M."/>
            <person name="Hauser L."/>
            <person name="Markowitz V."/>
            <person name="Cheng J.-F."/>
            <person name="Hugenholtz P."/>
            <person name="Woyke T."/>
            <person name="Wu D."/>
            <person name="Tindall B."/>
            <person name="Pomrenke H.G."/>
            <person name="Brambilla E."/>
            <person name="Klenk H.-P."/>
            <person name="Eisen J.A."/>
        </authorList>
    </citation>
    <scope>NUCLEOTIDE SEQUENCE [LARGE SCALE GENOMIC DNA]</scope>
    <source>
        <strain evidence="2">ATCC 49424 / DSM 5305 / JCM 21570 / NBRC 103401 / IFAM 1448</strain>
    </source>
</reference>
<sequence>MAGSCQALIKLLNRWTAPLLEAITLAFRQTIQTQFANQWLVEGWAMFGVGDSKIALPRTADLQASYAAG</sequence>
<dbReference type="HOGENOM" id="CLU_2773355_0_0_0"/>
<dbReference type="STRING" id="756272.Plabr_1092"/>
<accession>F0SKP0</accession>
<proteinExistence type="predicted"/>
<dbReference type="EMBL" id="CP002546">
    <property type="protein sequence ID" value="ADY58710.1"/>
    <property type="molecule type" value="Genomic_DNA"/>
</dbReference>
<keyword evidence="2" id="KW-1185">Reference proteome</keyword>
<dbReference type="RefSeq" id="WP_013627443.1">
    <property type="nucleotide sequence ID" value="NC_015174.1"/>
</dbReference>
<organism evidence="1 2">
    <name type="scientific">Rubinisphaera brasiliensis (strain ATCC 49424 / DSM 5305 / JCM 21570 / IAM 15109 / NBRC 103401 / IFAM 1448)</name>
    <name type="common">Planctomyces brasiliensis</name>
    <dbReference type="NCBI Taxonomy" id="756272"/>
    <lineage>
        <taxon>Bacteria</taxon>
        <taxon>Pseudomonadati</taxon>
        <taxon>Planctomycetota</taxon>
        <taxon>Planctomycetia</taxon>
        <taxon>Planctomycetales</taxon>
        <taxon>Planctomycetaceae</taxon>
        <taxon>Rubinisphaera</taxon>
    </lineage>
</organism>
<dbReference type="AlphaFoldDB" id="F0SKP0"/>
<name>F0SKP0_RUBBR</name>
<dbReference type="OrthoDB" id="290144at2"/>